<gene>
    <name evidence="3" type="ORF">QVD17_18381</name>
</gene>
<proteinExistence type="predicted"/>
<accession>A0AAD8KMP6</accession>
<comment type="caution">
    <text evidence="3">The sequence shown here is derived from an EMBL/GenBank/DDBJ whole genome shotgun (WGS) entry which is preliminary data.</text>
</comment>
<protein>
    <recommendedName>
        <fullName evidence="5">Wall-associated receptor kinase galacturonan-binding domain-containing protein</fullName>
    </recommendedName>
</protein>
<keyword evidence="4" id="KW-1185">Reference proteome</keyword>
<dbReference type="AlphaFoldDB" id="A0AAD8KMP6"/>
<reference evidence="3" key="1">
    <citation type="journal article" date="2023" name="bioRxiv">
        <title>Improved chromosome-level genome assembly for marigold (Tagetes erecta).</title>
        <authorList>
            <person name="Jiang F."/>
            <person name="Yuan L."/>
            <person name="Wang S."/>
            <person name="Wang H."/>
            <person name="Xu D."/>
            <person name="Wang A."/>
            <person name="Fan W."/>
        </authorList>
    </citation>
    <scope>NUCLEOTIDE SEQUENCE</scope>
    <source>
        <strain evidence="3">WSJ</strain>
        <tissue evidence="3">Leaf</tissue>
    </source>
</reference>
<evidence type="ECO:0008006" key="5">
    <source>
        <dbReference type="Google" id="ProtNLM"/>
    </source>
</evidence>
<organism evidence="3 4">
    <name type="scientific">Tagetes erecta</name>
    <name type="common">African marigold</name>
    <dbReference type="NCBI Taxonomy" id="13708"/>
    <lineage>
        <taxon>Eukaryota</taxon>
        <taxon>Viridiplantae</taxon>
        <taxon>Streptophyta</taxon>
        <taxon>Embryophyta</taxon>
        <taxon>Tracheophyta</taxon>
        <taxon>Spermatophyta</taxon>
        <taxon>Magnoliopsida</taxon>
        <taxon>eudicotyledons</taxon>
        <taxon>Gunneridae</taxon>
        <taxon>Pentapetalae</taxon>
        <taxon>asterids</taxon>
        <taxon>campanulids</taxon>
        <taxon>Asterales</taxon>
        <taxon>Asteraceae</taxon>
        <taxon>Asteroideae</taxon>
        <taxon>Heliantheae alliance</taxon>
        <taxon>Tageteae</taxon>
        <taxon>Tagetes</taxon>
    </lineage>
</organism>
<feature type="signal peptide" evidence="2">
    <location>
        <begin position="1"/>
        <end position="21"/>
    </location>
</feature>
<feature type="region of interest" description="Disordered" evidence="1">
    <location>
        <begin position="216"/>
        <end position="244"/>
    </location>
</feature>
<evidence type="ECO:0000313" key="4">
    <source>
        <dbReference type="Proteomes" id="UP001229421"/>
    </source>
</evidence>
<name>A0AAD8KMP6_TARER</name>
<dbReference type="Proteomes" id="UP001229421">
    <property type="component" value="Unassembled WGS sequence"/>
</dbReference>
<feature type="compositionally biased region" description="Basic and acidic residues" evidence="1">
    <location>
        <begin position="216"/>
        <end position="229"/>
    </location>
</feature>
<sequence>MMVKLEQLLIFFIAVLPSATSQNPITCDQSCPGGQFPTVPYPFGFNSACTIQLNCTSNGDVLIGDFSVQQITSSYLLVSLPAKCGRSIDTLMHLYSEHYAPLSTNGIVLDNCTEQQMRTCMISMTKLRTDPKIANCSGDQAGEGRVSCYSSDTSTTSMFLDYKNVTRTGCRFLFSGVAFSLDVQRVRLGWWLSGTCNCSVDADCIKIVYPVDGSNGHRCESRSEGDGHKTSSGSPSLKGMRNLL</sequence>
<keyword evidence="2" id="KW-0732">Signal</keyword>
<evidence type="ECO:0000313" key="3">
    <source>
        <dbReference type="EMBL" id="KAK1423087.1"/>
    </source>
</evidence>
<feature type="chain" id="PRO_5042141681" description="Wall-associated receptor kinase galacturonan-binding domain-containing protein" evidence="2">
    <location>
        <begin position="22"/>
        <end position="244"/>
    </location>
</feature>
<evidence type="ECO:0000256" key="1">
    <source>
        <dbReference type="SAM" id="MobiDB-lite"/>
    </source>
</evidence>
<dbReference type="EMBL" id="JAUHHV010000005">
    <property type="protein sequence ID" value="KAK1423087.1"/>
    <property type="molecule type" value="Genomic_DNA"/>
</dbReference>
<evidence type="ECO:0000256" key="2">
    <source>
        <dbReference type="SAM" id="SignalP"/>
    </source>
</evidence>